<name>A0A371FEY9_MUCPR</name>
<evidence type="ECO:0000256" key="1">
    <source>
        <dbReference type="SAM" id="Coils"/>
    </source>
</evidence>
<feature type="region of interest" description="Disordered" evidence="2">
    <location>
        <begin position="322"/>
        <end position="391"/>
    </location>
</feature>
<accession>A0A371FEY9</accession>
<protein>
    <submittedName>
        <fullName evidence="3">Uncharacterized protein</fullName>
    </submittedName>
</protein>
<proteinExistence type="predicted"/>
<reference evidence="3" key="1">
    <citation type="submission" date="2018-05" db="EMBL/GenBank/DDBJ databases">
        <title>Draft genome of Mucuna pruriens seed.</title>
        <authorList>
            <person name="Nnadi N.E."/>
            <person name="Vos R."/>
            <person name="Hasami M.H."/>
            <person name="Devisetty U.K."/>
            <person name="Aguiy J.C."/>
        </authorList>
    </citation>
    <scope>NUCLEOTIDE SEQUENCE [LARGE SCALE GENOMIC DNA]</scope>
    <source>
        <strain evidence="3">JCA_2017</strain>
    </source>
</reference>
<feature type="region of interest" description="Disordered" evidence="2">
    <location>
        <begin position="119"/>
        <end position="145"/>
    </location>
</feature>
<dbReference type="EMBL" id="QJKJ01009369">
    <property type="protein sequence ID" value="RDX76841.1"/>
    <property type="molecule type" value="Genomic_DNA"/>
</dbReference>
<evidence type="ECO:0000256" key="2">
    <source>
        <dbReference type="SAM" id="MobiDB-lite"/>
    </source>
</evidence>
<gene>
    <name evidence="3" type="ORF">CR513_43136</name>
</gene>
<evidence type="ECO:0000313" key="4">
    <source>
        <dbReference type="Proteomes" id="UP000257109"/>
    </source>
</evidence>
<organism evidence="3 4">
    <name type="scientific">Mucuna pruriens</name>
    <name type="common">Velvet bean</name>
    <name type="synonym">Dolichos pruriens</name>
    <dbReference type="NCBI Taxonomy" id="157652"/>
    <lineage>
        <taxon>Eukaryota</taxon>
        <taxon>Viridiplantae</taxon>
        <taxon>Streptophyta</taxon>
        <taxon>Embryophyta</taxon>
        <taxon>Tracheophyta</taxon>
        <taxon>Spermatophyta</taxon>
        <taxon>Magnoliopsida</taxon>
        <taxon>eudicotyledons</taxon>
        <taxon>Gunneridae</taxon>
        <taxon>Pentapetalae</taxon>
        <taxon>rosids</taxon>
        <taxon>fabids</taxon>
        <taxon>Fabales</taxon>
        <taxon>Fabaceae</taxon>
        <taxon>Papilionoideae</taxon>
        <taxon>50 kb inversion clade</taxon>
        <taxon>NPAAA clade</taxon>
        <taxon>indigoferoid/millettioid clade</taxon>
        <taxon>Phaseoleae</taxon>
        <taxon>Mucuna</taxon>
    </lineage>
</organism>
<feature type="non-terminal residue" evidence="3">
    <location>
        <position position="635"/>
    </location>
</feature>
<evidence type="ECO:0000313" key="3">
    <source>
        <dbReference type="EMBL" id="RDX76841.1"/>
    </source>
</evidence>
<comment type="caution">
    <text evidence="3">The sequence shown here is derived from an EMBL/GenBank/DDBJ whole genome shotgun (WGS) entry which is preliminary data.</text>
</comment>
<dbReference type="AlphaFoldDB" id="A0A371FEY9"/>
<keyword evidence="4" id="KW-1185">Reference proteome</keyword>
<feature type="coiled-coil region" evidence="1">
    <location>
        <begin position="572"/>
        <end position="620"/>
    </location>
</feature>
<sequence length="635" mass="70199">MASCSPDEWAYQFAQSDEVDFIYMYETIIYDLGVTLPFDDFVVGAFRVVCQALAICPLAIVFLNFYSVQLSKKVGSVSLTPLPKRSLFTPFVASYKGFKNRFVRITSVGLSQLHLGQERHLGQAQSPTEEQPNKKQPIASSTSAIQHRGHLSSSSAATSFLEKLGAQVTQGLGTERLKVARRDRLDDQRTLVDLILSVLASGGEPSPSTMAIVMEDGVIESRPYNTTKNDLISGSPFTSDSKPFPLYWKYLSQFKSIKHNSLSPIEQVHLGWLEEFPKGMNCKRLVVMIFESRPDNCLIDFLDQHSIGICSLLQRARREKSSSRLQSGDVGQAIIETSSSPANLGKRKQVGSEEGSRKKSKVPISPPSSADLLTPSTVPDVSEDRVDTSTHLAPTSVSPILDFSPLASPTTISLPMSSGPALLISPEFQPLPSSSTPNLAAFYATPDTSSFWSPDFNPWEGMPSHWTTPHDRQLLQSHSFLNVIDMMASYHFRSLDAIKFWRDIVRSENFGSLDDLLERHEALKTKVSALKIALEHSKTESASNKSTIAELRAESIFQGKDGVELDVCKIVASELELNHAKLKQDLNILAEDLDVAKGQLKSLEESKQADQTKISELESIHQADQDEITRLAEVH</sequence>
<keyword evidence="1" id="KW-0175">Coiled coil</keyword>
<dbReference type="Proteomes" id="UP000257109">
    <property type="component" value="Unassembled WGS sequence"/>
</dbReference>